<reference evidence="1" key="2">
    <citation type="submission" date="2025-09" db="UniProtKB">
        <authorList>
            <consortium name="Ensembl"/>
        </authorList>
    </citation>
    <scope>IDENTIFICATION</scope>
</reference>
<evidence type="ECO:0000313" key="2">
    <source>
        <dbReference type="Proteomes" id="UP000694548"/>
    </source>
</evidence>
<keyword evidence="2" id="KW-1185">Reference proteome</keyword>
<dbReference type="PANTHER" id="PTHR13348">
    <property type="entry name" value="RIBONUCLEASE P SUBUNIT P29"/>
    <property type="match status" value="1"/>
</dbReference>
<sequence length="148" mass="16379">QMSSCQLATATEEAAEVDSSKAAAFTEAFLKNSIKTPARLDLDTLLAHKAVILGYTRPKKDTTKRKSKKAKGLGARQKRVMKIFQIKAEHQRYELFLPLHQLWRHYILDLCGGLKPSGISCSTTGCLDQNGNQSDLRSGESQAFPVMP</sequence>
<dbReference type="GO" id="GO:0033204">
    <property type="term" value="F:ribonuclease P RNA binding"/>
    <property type="evidence" value="ECO:0007669"/>
    <property type="project" value="InterPro"/>
</dbReference>
<evidence type="ECO:0000313" key="1">
    <source>
        <dbReference type="Ensembl" id="ENSNFUP00015031522.1"/>
    </source>
</evidence>
<dbReference type="GO" id="GO:0001682">
    <property type="term" value="P:tRNA 5'-leader removal"/>
    <property type="evidence" value="ECO:0007669"/>
    <property type="project" value="InterPro"/>
</dbReference>
<protein>
    <submittedName>
        <fullName evidence="1">Uncharacterized protein</fullName>
    </submittedName>
</protein>
<name>A0A8C6NWN7_NOTFU</name>
<accession>A0A8C6NWN7</accession>
<proteinExistence type="predicted"/>
<dbReference type="AlphaFoldDB" id="A0A8C6NWN7"/>
<dbReference type="GO" id="GO:0000172">
    <property type="term" value="C:ribonuclease MRP complex"/>
    <property type="evidence" value="ECO:0007669"/>
    <property type="project" value="InterPro"/>
</dbReference>
<dbReference type="InterPro" id="IPR016848">
    <property type="entry name" value="RNase_P/MRP_Rpp29-subunit"/>
</dbReference>
<reference evidence="1" key="1">
    <citation type="submission" date="2025-08" db="UniProtKB">
        <authorList>
            <consortium name="Ensembl"/>
        </authorList>
    </citation>
    <scope>IDENTIFICATION</scope>
</reference>
<dbReference type="GO" id="GO:0006364">
    <property type="term" value="P:rRNA processing"/>
    <property type="evidence" value="ECO:0007669"/>
    <property type="project" value="TreeGrafter"/>
</dbReference>
<dbReference type="Proteomes" id="UP000694548">
    <property type="component" value="Unassembled WGS sequence"/>
</dbReference>
<dbReference type="Ensembl" id="ENSNFUT00015032946.1">
    <property type="protein sequence ID" value="ENSNFUP00015031522.1"/>
    <property type="gene ID" value="ENSNFUG00015015335.1"/>
</dbReference>
<dbReference type="GO" id="GO:0030677">
    <property type="term" value="C:ribonuclease P complex"/>
    <property type="evidence" value="ECO:0007669"/>
    <property type="project" value="InterPro"/>
</dbReference>
<dbReference type="PANTHER" id="PTHR13348:SF0">
    <property type="entry name" value="RIBONUCLEASE P PROTEIN SUBUNIT P29"/>
    <property type="match status" value="1"/>
</dbReference>
<organism evidence="1 2">
    <name type="scientific">Nothobranchius furzeri</name>
    <name type="common">Turquoise killifish</name>
    <dbReference type="NCBI Taxonomy" id="105023"/>
    <lineage>
        <taxon>Eukaryota</taxon>
        <taxon>Metazoa</taxon>
        <taxon>Chordata</taxon>
        <taxon>Craniata</taxon>
        <taxon>Vertebrata</taxon>
        <taxon>Euteleostomi</taxon>
        <taxon>Actinopterygii</taxon>
        <taxon>Neopterygii</taxon>
        <taxon>Teleostei</taxon>
        <taxon>Neoteleostei</taxon>
        <taxon>Acanthomorphata</taxon>
        <taxon>Ovalentaria</taxon>
        <taxon>Atherinomorphae</taxon>
        <taxon>Cyprinodontiformes</taxon>
        <taxon>Nothobranchiidae</taxon>
        <taxon>Nothobranchius</taxon>
    </lineage>
</organism>